<dbReference type="Proteomes" id="UP000827973">
    <property type="component" value="Segment"/>
</dbReference>
<evidence type="ECO:0000313" key="3">
    <source>
        <dbReference type="Proteomes" id="UP000827973"/>
    </source>
</evidence>
<proteinExistence type="predicted"/>
<evidence type="ECO:0000313" key="2">
    <source>
        <dbReference type="EMBL" id="QZE57482.1"/>
    </source>
</evidence>
<feature type="transmembrane region" description="Helical" evidence="1">
    <location>
        <begin position="31"/>
        <end position="52"/>
    </location>
</feature>
<reference evidence="2 3" key="1">
    <citation type="submission" date="2021-06" db="EMBL/GenBank/DDBJ databases">
        <title>Complete genome sequence of Erwinia phage pEa_SNUABM_1.</title>
        <authorList>
            <person name="Kim S.G."/>
            <person name="Park S.C."/>
        </authorList>
    </citation>
    <scope>NUCLEOTIDE SEQUENCE [LARGE SCALE GENOMIC DNA]</scope>
</reference>
<accession>A0AAE7XLE9</accession>
<evidence type="ECO:0000256" key="1">
    <source>
        <dbReference type="SAM" id="Phobius"/>
    </source>
</evidence>
<protein>
    <submittedName>
        <fullName evidence="2">Uncharacterized protein</fullName>
    </submittedName>
</protein>
<dbReference type="EMBL" id="MZ443776">
    <property type="protein sequence ID" value="QZE57482.1"/>
    <property type="molecule type" value="Genomic_DNA"/>
</dbReference>
<gene>
    <name evidence="2" type="ORF">pEaSNUABM1_00273</name>
</gene>
<name>A0AAE7XLE9_9CAUD</name>
<keyword evidence="1" id="KW-1133">Transmembrane helix</keyword>
<sequence length="68" mass="7553">MNRKMIAWLSLVVFCVVGVVTSTVALNDYNLLLSLILTVVFGAGLIICMRCLERATWDYCVKKGKKNG</sequence>
<keyword evidence="1" id="KW-0472">Membrane</keyword>
<keyword evidence="3" id="KW-1185">Reference proteome</keyword>
<organism evidence="2 3">
    <name type="scientific">Erwinia phage pEa_SNUABM_1</name>
    <dbReference type="NCBI Taxonomy" id="2869543"/>
    <lineage>
        <taxon>Viruses</taxon>
        <taxon>Duplodnaviria</taxon>
        <taxon>Heunggongvirae</taxon>
        <taxon>Uroviricota</taxon>
        <taxon>Caudoviricetes</taxon>
        <taxon>Alexandravirus</taxon>
        <taxon>Alexandravirus SNUABM1</taxon>
    </lineage>
</organism>
<keyword evidence="1" id="KW-0812">Transmembrane</keyword>